<feature type="region of interest" description="Disordered" evidence="1">
    <location>
        <begin position="1"/>
        <end position="34"/>
    </location>
</feature>
<feature type="compositionally biased region" description="Gly residues" evidence="1">
    <location>
        <begin position="127"/>
        <end position="136"/>
    </location>
</feature>
<comment type="caution">
    <text evidence="2">The sequence shown here is derived from an EMBL/GenBank/DDBJ whole genome shotgun (WGS) entry which is preliminary data.</text>
</comment>
<dbReference type="OrthoDB" id="10639858at2759"/>
<evidence type="ECO:0000313" key="2">
    <source>
        <dbReference type="EMBL" id="GCC17937.1"/>
    </source>
</evidence>
<gene>
    <name evidence="2" type="ORF">chiPu_0022332</name>
</gene>
<protein>
    <submittedName>
        <fullName evidence="2">Uncharacterized protein</fullName>
    </submittedName>
</protein>
<organism evidence="2 3">
    <name type="scientific">Chiloscyllium punctatum</name>
    <name type="common">Brownbanded bambooshark</name>
    <name type="synonym">Hemiscyllium punctatum</name>
    <dbReference type="NCBI Taxonomy" id="137246"/>
    <lineage>
        <taxon>Eukaryota</taxon>
        <taxon>Metazoa</taxon>
        <taxon>Chordata</taxon>
        <taxon>Craniata</taxon>
        <taxon>Vertebrata</taxon>
        <taxon>Chondrichthyes</taxon>
        <taxon>Elasmobranchii</taxon>
        <taxon>Galeomorphii</taxon>
        <taxon>Galeoidea</taxon>
        <taxon>Orectolobiformes</taxon>
        <taxon>Hemiscylliidae</taxon>
        <taxon>Chiloscyllium</taxon>
    </lineage>
</organism>
<feature type="compositionally biased region" description="Gly residues" evidence="1">
    <location>
        <begin position="16"/>
        <end position="33"/>
    </location>
</feature>
<dbReference type="AlphaFoldDB" id="A0A401RIJ4"/>
<evidence type="ECO:0000313" key="3">
    <source>
        <dbReference type="Proteomes" id="UP000287033"/>
    </source>
</evidence>
<dbReference type="Proteomes" id="UP000287033">
    <property type="component" value="Unassembled WGS sequence"/>
</dbReference>
<feature type="region of interest" description="Disordered" evidence="1">
    <location>
        <begin position="47"/>
        <end position="136"/>
    </location>
</feature>
<keyword evidence="3" id="KW-1185">Reference proteome</keyword>
<sequence>MMTEHRETETEMETGTGMGTERGTGWGHSGSFGGALWERALPWFRAELGPGRWPPQGVPPDTHPPPGGSEGGDAPPTAGGEGGEHRQQPSRTPATRGKGSRVRRSPRVTKGVPPRRYGQPSARRTRGGGGAQEGRR</sequence>
<dbReference type="EMBL" id="BEZZ01007078">
    <property type="protein sequence ID" value="GCC17937.1"/>
    <property type="molecule type" value="Genomic_DNA"/>
</dbReference>
<proteinExistence type="predicted"/>
<accession>A0A401RIJ4</accession>
<name>A0A401RIJ4_CHIPU</name>
<feature type="compositionally biased region" description="Pro residues" evidence="1">
    <location>
        <begin position="52"/>
        <end position="67"/>
    </location>
</feature>
<feature type="compositionally biased region" description="Basic residues" evidence="1">
    <location>
        <begin position="98"/>
        <end position="107"/>
    </location>
</feature>
<reference evidence="2 3" key="1">
    <citation type="journal article" date="2018" name="Nat. Ecol. Evol.">
        <title>Shark genomes provide insights into elasmobranch evolution and the origin of vertebrates.</title>
        <authorList>
            <person name="Hara Y"/>
            <person name="Yamaguchi K"/>
            <person name="Onimaru K"/>
            <person name="Kadota M"/>
            <person name="Koyanagi M"/>
            <person name="Keeley SD"/>
            <person name="Tatsumi K"/>
            <person name="Tanaka K"/>
            <person name="Motone F"/>
            <person name="Kageyama Y"/>
            <person name="Nozu R"/>
            <person name="Adachi N"/>
            <person name="Nishimura O"/>
            <person name="Nakagawa R"/>
            <person name="Tanegashima C"/>
            <person name="Kiyatake I"/>
            <person name="Matsumoto R"/>
            <person name="Murakumo K"/>
            <person name="Nishida K"/>
            <person name="Terakita A"/>
            <person name="Kuratani S"/>
            <person name="Sato K"/>
            <person name="Hyodo S Kuraku.S."/>
        </authorList>
    </citation>
    <scope>NUCLEOTIDE SEQUENCE [LARGE SCALE GENOMIC DNA]</scope>
</reference>
<evidence type="ECO:0000256" key="1">
    <source>
        <dbReference type="SAM" id="MobiDB-lite"/>
    </source>
</evidence>